<dbReference type="PANTHER" id="PTHR40572:SF1">
    <property type="entry name" value="PROTEIN BAX"/>
    <property type="match status" value="1"/>
</dbReference>
<evidence type="ECO:0000259" key="3">
    <source>
        <dbReference type="Pfam" id="PF01832"/>
    </source>
</evidence>
<dbReference type="InterPro" id="IPR053195">
    <property type="entry name" value="Bax-like"/>
</dbReference>
<feature type="domain" description="Mannosyl-glycoprotein endo-beta-N-acetylglucosamidase-like" evidence="3">
    <location>
        <begin position="155"/>
        <end position="281"/>
    </location>
</feature>
<dbReference type="AlphaFoldDB" id="A0A410H5R3"/>
<dbReference type="RefSeq" id="WP_128385512.1">
    <property type="nucleotide sequence ID" value="NZ_CP035033.1"/>
</dbReference>
<dbReference type="Proteomes" id="UP000285478">
    <property type="component" value="Chromosome"/>
</dbReference>
<dbReference type="InterPro" id="IPR002901">
    <property type="entry name" value="MGlyc_endo_b_GlcNAc-like_dom"/>
</dbReference>
<keyword evidence="2" id="KW-0732">Signal</keyword>
<reference evidence="4 5" key="1">
    <citation type="journal article" date="2018" name="Environ. Microbiol.">
        <title>Genomes of ubiquitous marine and hypersaline Hydrogenovibrio, Thiomicrorhabdus and Thiomicrospira spp. encode a diversity of mechanisms to sustain chemolithoautotrophy in heterogeneous environments.</title>
        <authorList>
            <person name="Scott K.M."/>
            <person name="Williams J."/>
            <person name="Porter C.M.B."/>
            <person name="Russel S."/>
            <person name="Harmer T.L."/>
            <person name="Paul J.H."/>
            <person name="Antonen K.M."/>
            <person name="Bridges M.K."/>
            <person name="Camper G.J."/>
            <person name="Campla C.K."/>
            <person name="Casella L.G."/>
            <person name="Chase E."/>
            <person name="Conrad J.W."/>
            <person name="Cruz M.C."/>
            <person name="Dunlap D.S."/>
            <person name="Duran L."/>
            <person name="Fahsbender E.M."/>
            <person name="Goldsmith D.B."/>
            <person name="Keeley R.F."/>
            <person name="Kondoff M.R."/>
            <person name="Kussy B.I."/>
            <person name="Lane M.K."/>
            <person name="Lawler S."/>
            <person name="Leigh B.A."/>
            <person name="Lewis C."/>
            <person name="Lostal L.M."/>
            <person name="Marking D."/>
            <person name="Mancera P.A."/>
            <person name="McClenthan E.C."/>
            <person name="McIntyre E.A."/>
            <person name="Mine J.A."/>
            <person name="Modi S."/>
            <person name="Moore B.D."/>
            <person name="Morgan W.A."/>
            <person name="Nelson K.M."/>
            <person name="Nguyen K.N."/>
            <person name="Ogburn N."/>
            <person name="Parrino D.G."/>
            <person name="Pedapudi A.D."/>
            <person name="Pelham R.P."/>
            <person name="Preece A.M."/>
            <person name="Rampersad E.A."/>
            <person name="Richardson J.C."/>
            <person name="Rodgers C.M."/>
            <person name="Schaffer B.L."/>
            <person name="Sheridan N.E."/>
            <person name="Solone M.R."/>
            <person name="Staley Z.R."/>
            <person name="Tabuchi M."/>
            <person name="Waide R.J."/>
            <person name="Wanjugi P.W."/>
            <person name="Young S."/>
            <person name="Clum A."/>
            <person name="Daum C."/>
            <person name="Huntemann M."/>
            <person name="Ivanova N."/>
            <person name="Kyrpides N."/>
            <person name="Mikhailova N."/>
            <person name="Palaniappan K."/>
            <person name="Pillay M."/>
            <person name="Reddy T.B.K."/>
            <person name="Shapiro N."/>
            <person name="Stamatis D."/>
            <person name="Varghese N."/>
            <person name="Woyke T."/>
            <person name="Boden R."/>
            <person name="Freyermuth S.K."/>
            <person name="Kerfeld C.A."/>
        </authorList>
    </citation>
    <scope>NUCLEOTIDE SEQUENCE [LARGE SCALE GENOMIC DNA]</scope>
    <source>
        <strain evidence="4 5">JR-2</strain>
    </source>
</reference>
<dbReference type="GO" id="GO:0004040">
    <property type="term" value="F:amidase activity"/>
    <property type="evidence" value="ECO:0007669"/>
    <property type="project" value="InterPro"/>
</dbReference>
<evidence type="ECO:0000256" key="2">
    <source>
        <dbReference type="SAM" id="SignalP"/>
    </source>
</evidence>
<evidence type="ECO:0000313" key="5">
    <source>
        <dbReference type="Proteomes" id="UP000285478"/>
    </source>
</evidence>
<organism evidence="4 5">
    <name type="scientific">Hydrogenovibrio thermophilus</name>
    <dbReference type="NCBI Taxonomy" id="265883"/>
    <lineage>
        <taxon>Bacteria</taxon>
        <taxon>Pseudomonadati</taxon>
        <taxon>Pseudomonadota</taxon>
        <taxon>Gammaproteobacteria</taxon>
        <taxon>Thiotrichales</taxon>
        <taxon>Piscirickettsiaceae</taxon>
        <taxon>Hydrogenovibrio</taxon>
    </lineage>
</organism>
<protein>
    <recommendedName>
        <fullName evidence="3">Mannosyl-glycoprotein endo-beta-N-acetylglucosamidase-like domain-containing protein</fullName>
    </recommendedName>
</protein>
<evidence type="ECO:0000256" key="1">
    <source>
        <dbReference type="SAM" id="MobiDB-lite"/>
    </source>
</evidence>
<keyword evidence="5" id="KW-1185">Reference proteome</keyword>
<sequence>MIRTSGLVPLSFIAFGLFISGCSESDTPAPAATTDTAQTAKPVQQPASIPEKPIAPPTPAKVDVKQQALPAIPKFIDFPAGPPRKQAFFDFMTPLVHRANDAVLEKRHRLQSIILKNDPSQNDQAWLKAQADLYGVEPFDFNQAADRTALLKRIDKVPTALALAQGANESAWGTSRFARQANNYFGQWCFTEGCGLVPKQRSKGAIHEVRAFKHPYDSVVSYIHNLNSHSTYAKLRSIRAKTRADNQPLTGLEMAEGLVNYSARKHEYVKELQSMIRYNKLTQYNQKP</sequence>
<dbReference type="KEGG" id="htr:EPV75_11700"/>
<gene>
    <name evidence="4" type="ORF">EPV75_11700</name>
</gene>
<feature type="region of interest" description="Disordered" evidence="1">
    <location>
        <begin position="26"/>
        <end position="59"/>
    </location>
</feature>
<name>A0A410H5R3_9GAMM</name>
<evidence type="ECO:0000313" key="4">
    <source>
        <dbReference type="EMBL" id="QAB16274.1"/>
    </source>
</evidence>
<dbReference type="PANTHER" id="PTHR40572">
    <property type="entry name" value="PROTEIN BAX"/>
    <property type="match status" value="1"/>
</dbReference>
<dbReference type="PROSITE" id="PS51257">
    <property type="entry name" value="PROKAR_LIPOPROTEIN"/>
    <property type="match status" value="1"/>
</dbReference>
<feature type="compositionally biased region" description="Low complexity" evidence="1">
    <location>
        <begin position="26"/>
        <end position="40"/>
    </location>
</feature>
<dbReference type="EMBL" id="CP035033">
    <property type="protein sequence ID" value="QAB16274.1"/>
    <property type="molecule type" value="Genomic_DNA"/>
</dbReference>
<proteinExistence type="predicted"/>
<accession>A0A410H5R3</accession>
<dbReference type="Pfam" id="PF01832">
    <property type="entry name" value="Glucosaminidase"/>
    <property type="match status" value="1"/>
</dbReference>
<feature type="signal peptide" evidence="2">
    <location>
        <begin position="1"/>
        <end position="25"/>
    </location>
</feature>
<dbReference type="Gene3D" id="1.10.530.10">
    <property type="match status" value="1"/>
</dbReference>
<feature type="chain" id="PRO_5019213286" description="Mannosyl-glycoprotein endo-beta-N-acetylglucosamidase-like domain-containing protein" evidence="2">
    <location>
        <begin position="26"/>
        <end position="288"/>
    </location>
</feature>